<sequence length="88" mass="9972">MMVEPSGMPSCDDVLIMNGHESPFEVIELDEKRTVEPETEQIPFRSEIRMRQIFRSDLDAGGDDDIVAETQYLRIGTTHFHSVFSIGA</sequence>
<dbReference type="Proteomes" id="UP001281761">
    <property type="component" value="Unassembled WGS sequence"/>
</dbReference>
<comment type="caution">
    <text evidence="1">The sequence shown here is derived from an EMBL/GenBank/DDBJ whole genome shotgun (WGS) entry which is preliminary data.</text>
</comment>
<proteinExistence type="predicted"/>
<dbReference type="EMBL" id="JARBJD010000241">
    <property type="protein sequence ID" value="KAK2945989.1"/>
    <property type="molecule type" value="Genomic_DNA"/>
</dbReference>
<reference evidence="1 2" key="1">
    <citation type="journal article" date="2022" name="bioRxiv">
        <title>Genomics of Preaxostyla Flagellates Illuminates Evolutionary Transitions and the Path Towards Mitochondrial Loss.</title>
        <authorList>
            <person name="Novak L.V.F."/>
            <person name="Treitli S.C."/>
            <person name="Pyrih J."/>
            <person name="Halakuc P."/>
            <person name="Pipaliya S.V."/>
            <person name="Vacek V."/>
            <person name="Brzon O."/>
            <person name="Soukal P."/>
            <person name="Eme L."/>
            <person name="Dacks J.B."/>
            <person name="Karnkowska A."/>
            <person name="Elias M."/>
            <person name="Hampl V."/>
        </authorList>
    </citation>
    <scope>NUCLEOTIDE SEQUENCE [LARGE SCALE GENOMIC DNA]</scope>
    <source>
        <strain evidence="1">NAU3</strain>
        <tissue evidence="1">Gut</tissue>
    </source>
</reference>
<evidence type="ECO:0000313" key="1">
    <source>
        <dbReference type="EMBL" id="KAK2945989.1"/>
    </source>
</evidence>
<keyword evidence="2" id="KW-1185">Reference proteome</keyword>
<gene>
    <name evidence="1" type="ORF">BLNAU_19065</name>
</gene>
<accession>A0ABQ9X2I9</accession>
<protein>
    <submittedName>
        <fullName evidence="1">Uncharacterized protein</fullName>
    </submittedName>
</protein>
<organism evidence="1 2">
    <name type="scientific">Blattamonas nauphoetae</name>
    <dbReference type="NCBI Taxonomy" id="2049346"/>
    <lineage>
        <taxon>Eukaryota</taxon>
        <taxon>Metamonada</taxon>
        <taxon>Preaxostyla</taxon>
        <taxon>Oxymonadida</taxon>
        <taxon>Blattamonas</taxon>
    </lineage>
</organism>
<evidence type="ECO:0000313" key="2">
    <source>
        <dbReference type="Proteomes" id="UP001281761"/>
    </source>
</evidence>
<name>A0ABQ9X2I9_9EUKA</name>